<dbReference type="AlphaFoldDB" id="A0AAV9ILN4"/>
<dbReference type="Gene3D" id="1.25.40.10">
    <property type="entry name" value="Tetratricopeptide repeat domain"/>
    <property type="match status" value="1"/>
</dbReference>
<evidence type="ECO:0000313" key="2">
    <source>
        <dbReference type="Proteomes" id="UP001300502"/>
    </source>
</evidence>
<proteinExistence type="predicted"/>
<accession>A0AAV9ILN4</accession>
<dbReference type="SUPFAM" id="SSF48452">
    <property type="entry name" value="TPR-like"/>
    <property type="match status" value="1"/>
</dbReference>
<gene>
    <name evidence="1" type="ORF">GAYE_SCF54G6252</name>
</gene>
<evidence type="ECO:0000313" key="1">
    <source>
        <dbReference type="EMBL" id="KAK4528315.1"/>
    </source>
</evidence>
<comment type="caution">
    <text evidence="1">The sequence shown here is derived from an EMBL/GenBank/DDBJ whole genome shotgun (WGS) entry which is preliminary data.</text>
</comment>
<organism evidence="1 2">
    <name type="scientific">Galdieria yellowstonensis</name>
    <dbReference type="NCBI Taxonomy" id="3028027"/>
    <lineage>
        <taxon>Eukaryota</taxon>
        <taxon>Rhodophyta</taxon>
        <taxon>Bangiophyceae</taxon>
        <taxon>Galdieriales</taxon>
        <taxon>Galdieriaceae</taxon>
        <taxon>Galdieria</taxon>
    </lineage>
</organism>
<dbReference type="InterPro" id="IPR011990">
    <property type="entry name" value="TPR-like_helical_dom_sf"/>
</dbReference>
<keyword evidence="2" id="KW-1185">Reference proteome</keyword>
<dbReference type="EMBL" id="JANCYU010000062">
    <property type="protein sequence ID" value="KAK4528315.1"/>
    <property type="molecule type" value="Genomic_DNA"/>
</dbReference>
<sequence length="455" mass="52645">MNFLCSRGWFLSSGRGNRLWILSRSYTSILKKLTSPHEDTPDEWKTIAEELEAFPELSQVEKLVGERRKLQGIMPHFERSISVFTNMSNKAYEILTRERLANVFNLYGRIEQEYDERRKILLILKSIGYEDLTGIIARAENSLEVTGIRLAKPFMKESSQSVPDYSTPTVQKELSPCIQKVFTVSRIHNYFKQLKANEEEEFAAAKWKELVDMARNCYLCTEYGDTVGYVLLLSANYGLKCCKFDENIIDFVSAAVVRYDSEEPPSAMDNISRDDFLRCLSLCYLGELYIKQQRLDDAERTLSRALHIVKQLYPKQHPRQIEPLRILAKLYEHKLDPIYAEGLYRSCLDRLVIPSWTLPSDMNSMINNSNADCVLESGSVLNIAELKCQILEDFASLLEKLEWNQQSRKAEAEHLRKEKQTLLNAFPSLGCSNSRMRHLLPGWYCDEAMKHFQLV</sequence>
<reference evidence="1 2" key="1">
    <citation type="submission" date="2022-07" db="EMBL/GenBank/DDBJ databases">
        <title>Genome-wide signatures of adaptation to extreme environments.</title>
        <authorList>
            <person name="Cho C.H."/>
            <person name="Yoon H.S."/>
        </authorList>
    </citation>
    <scope>NUCLEOTIDE SEQUENCE [LARGE SCALE GENOMIC DNA]</scope>
    <source>
        <strain evidence="1 2">108.79 E11</strain>
    </source>
</reference>
<dbReference type="Proteomes" id="UP001300502">
    <property type="component" value="Unassembled WGS sequence"/>
</dbReference>
<name>A0AAV9ILN4_9RHOD</name>
<protein>
    <submittedName>
        <fullName evidence="1">Uncharacterized protein</fullName>
    </submittedName>
</protein>